<dbReference type="PROSITE" id="PS50262">
    <property type="entry name" value="G_PROTEIN_RECEP_F1_2"/>
    <property type="match status" value="1"/>
</dbReference>
<dbReference type="PRINTS" id="PR00237">
    <property type="entry name" value="GPCRRHODOPSN"/>
</dbReference>
<evidence type="ECO:0000256" key="4">
    <source>
        <dbReference type="ARBA" id="ARBA00022989"/>
    </source>
</evidence>
<evidence type="ECO:0000313" key="9">
    <source>
        <dbReference type="EMBL" id="RMX53384.1"/>
    </source>
</evidence>
<dbReference type="EMBL" id="RCHS01001461">
    <property type="protein sequence ID" value="RMX53384.1"/>
    <property type="molecule type" value="Genomic_DNA"/>
</dbReference>
<dbReference type="PROSITE" id="PS00237">
    <property type="entry name" value="G_PROTEIN_RECEP_F1_1"/>
    <property type="match status" value="1"/>
</dbReference>
<reference evidence="9 10" key="1">
    <citation type="journal article" date="2018" name="Sci. Rep.">
        <title>Comparative analysis of the Pocillopora damicornis genome highlights role of immune system in coral evolution.</title>
        <authorList>
            <person name="Cunning R."/>
            <person name="Bay R.A."/>
            <person name="Gillette P."/>
            <person name="Baker A.C."/>
            <person name="Traylor-Knowles N."/>
        </authorList>
    </citation>
    <scope>NUCLEOTIDE SEQUENCE [LARGE SCALE GENOMIC DNA]</scope>
    <source>
        <strain evidence="9">RSMAS</strain>
        <tissue evidence="9">Whole animal</tissue>
    </source>
</reference>
<feature type="transmembrane region" description="Helical" evidence="7">
    <location>
        <begin position="17"/>
        <end position="37"/>
    </location>
</feature>
<dbReference type="InterPro" id="IPR000276">
    <property type="entry name" value="GPCR_Rhodpsn"/>
</dbReference>
<dbReference type="GO" id="GO:0004930">
    <property type="term" value="F:G protein-coupled receptor activity"/>
    <property type="evidence" value="ECO:0007669"/>
    <property type="project" value="UniProtKB-KW"/>
</dbReference>
<comment type="similarity">
    <text evidence="6">Belongs to the G-protein coupled receptor 1 family.</text>
</comment>
<name>A0A3M6UIM3_POCDA</name>
<sequence length="290" mass="32738">MEQGSDPMYPAYMSNSVMNGCLSYTAIVLNILTINALRKTSSLPKTLKTLLLSLAVSDLGVGLMVQPLYTALLVEGLQQKRTNWILALCTFSAGLFAISSFLGVTALSVDRFLAVHLHLRYQELVTHKRVVVGVIILWLFGALIALLSFWNTIVLLILLTCISSLCVIFCTTVYCKIYFTVRRLASRLRHRPQRGQEVPQGNKIAVNADKLRKFALSTFYVFLVFLICYLPHNCMLVARILIPQQNTSMRTFDLFSVTLVYLNSTLNPVVYSWKIRHIRLAIMNSLRKLA</sequence>
<keyword evidence="6" id="KW-0297">G-protein coupled receptor</keyword>
<keyword evidence="2" id="KW-1003">Cell membrane</keyword>
<gene>
    <name evidence="9" type="ORF">pdam_00014252</name>
</gene>
<feature type="transmembrane region" description="Helical" evidence="7">
    <location>
        <begin position="156"/>
        <end position="179"/>
    </location>
</feature>
<keyword evidence="6" id="KW-0807">Transducer</keyword>
<accession>A0A3M6UIM3</accession>
<comment type="subcellular location">
    <subcellularLocation>
        <location evidence="1">Cell membrane</location>
        <topology evidence="1">Multi-pass membrane protein</topology>
    </subcellularLocation>
</comment>
<feature type="transmembrane region" description="Helical" evidence="7">
    <location>
        <begin position="130"/>
        <end position="150"/>
    </location>
</feature>
<feature type="transmembrane region" description="Helical" evidence="7">
    <location>
        <begin position="49"/>
        <end position="72"/>
    </location>
</feature>
<dbReference type="Pfam" id="PF00001">
    <property type="entry name" value="7tm_1"/>
    <property type="match status" value="2"/>
</dbReference>
<dbReference type="PANTHER" id="PTHR22750">
    <property type="entry name" value="G-PROTEIN COUPLED RECEPTOR"/>
    <property type="match status" value="1"/>
</dbReference>
<evidence type="ECO:0000256" key="6">
    <source>
        <dbReference type="RuleBase" id="RU000688"/>
    </source>
</evidence>
<organism evidence="9 10">
    <name type="scientific">Pocillopora damicornis</name>
    <name type="common">Cauliflower coral</name>
    <name type="synonym">Millepora damicornis</name>
    <dbReference type="NCBI Taxonomy" id="46731"/>
    <lineage>
        <taxon>Eukaryota</taxon>
        <taxon>Metazoa</taxon>
        <taxon>Cnidaria</taxon>
        <taxon>Anthozoa</taxon>
        <taxon>Hexacorallia</taxon>
        <taxon>Scleractinia</taxon>
        <taxon>Astrocoeniina</taxon>
        <taxon>Pocilloporidae</taxon>
        <taxon>Pocillopora</taxon>
    </lineage>
</organism>
<keyword evidence="6" id="KW-0675">Receptor</keyword>
<dbReference type="GO" id="GO:0005886">
    <property type="term" value="C:plasma membrane"/>
    <property type="evidence" value="ECO:0007669"/>
    <property type="project" value="UniProtKB-SubCell"/>
</dbReference>
<dbReference type="Proteomes" id="UP000275408">
    <property type="component" value="Unassembled WGS sequence"/>
</dbReference>
<dbReference type="AlphaFoldDB" id="A0A3M6UIM3"/>
<keyword evidence="4 7" id="KW-1133">Transmembrane helix</keyword>
<evidence type="ECO:0000256" key="3">
    <source>
        <dbReference type="ARBA" id="ARBA00022692"/>
    </source>
</evidence>
<comment type="caution">
    <text evidence="9">The sequence shown here is derived from an EMBL/GenBank/DDBJ whole genome shotgun (WGS) entry which is preliminary data.</text>
</comment>
<evidence type="ECO:0000259" key="8">
    <source>
        <dbReference type="PROSITE" id="PS50262"/>
    </source>
</evidence>
<keyword evidence="5 7" id="KW-0472">Membrane</keyword>
<protein>
    <recommendedName>
        <fullName evidence="8">G-protein coupled receptors family 1 profile domain-containing protein</fullName>
    </recommendedName>
</protein>
<feature type="transmembrane region" description="Helical" evidence="7">
    <location>
        <begin position="219"/>
        <end position="242"/>
    </location>
</feature>
<evidence type="ECO:0000256" key="2">
    <source>
        <dbReference type="ARBA" id="ARBA00022475"/>
    </source>
</evidence>
<dbReference type="SUPFAM" id="SSF81321">
    <property type="entry name" value="Family A G protein-coupled receptor-like"/>
    <property type="match status" value="1"/>
</dbReference>
<dbReference type="Gene3D" id="1.20.1070.10">
    <property type="entry name" value="Rhodopsin 7-helix transmembrane proteins"/>
    <property type="match status" value="1"/>
</dbReference>
<keyword evidence="10" id="KW-1185">Reference proteome</keyword>
<dbReference type="OrthoDB" id="10042731at2759"/>
<evidence type="ECO:0000313" key="10">
    <source>
        <dbReference type="Proteomes" id="UP000275408"/>
    </source>
</evidence>
<feature type="domain" description="G-protein coupled receptors family 1 profile" evidence="8">
    <location>
        <begin position="29"/>
        <end position="271"/>
    </location>
</feature>
<feature type="transmembrane region" description="Helical" evidence="7">
    <location>
        <begin position="84"/>
        <end position="109"/>
    </location>
</feature>
<feature type="transmembrane region" description="Helical" evidence="7">
    <location>
        <begin position="254"/>
        <end position="273"/>
    </location>
</feature>
<dbReference type="InterPro" id="IPR017452">
    <property type="entry name" value="GPCR_Rhodpsn_7TM"/>
</dbReference>
<dbReference type="CDD" id="cd00637">
    <property type="entry name" value="7tm_classA_rhodopsin-like"/>
    <property type="match status" value="1"/>
</dbReference>
<keyword evidence="3 6" id="KW-0812">Transmembrane</keyword>
<proteinExistence type="inferred from homology"/>
<evidence type="ECO:0000256" key="7">
    <source>
        <dbReference type="SAM" id="Phobius"/>
    </source>
</evidence>
<evidence type="ECO:0000256" key="5">
    <source>
        <dbReference type="ARBA" id="ARBA00023136"/>
    </source>
</evidence>
<evidence type="ECO:0000256" key="1">
    <source>
        <dbReference type="ARBA" id="ARBA00004651"/>
    </source>
</evidence>